<dbReference type="Proteomes" id="UP000236919">
    <property type="component" value="Unassembled WGS sequence"/>
</dbReference>
<evidence type="ECO:0000256" key="3">
    <source>
        <dbReference type="ARBA" id="ARBA00022989"/>
    </source>
</evidence>
<evidence type="ECO:0000256" key="4">
    <source>
        <dbReference type="ARBA" id="ARBA00023136"/>
    </source>
</evidence>
<keyword evidence="3 5" id="KW-1133">Transmembrane helix</keyword>
<evidence type="ECO:0000313" key="7">
    <source>
        <dbReference type="Proteomes" id="UP000236919"/>
    </source>
</evidence>
<accession>A0A2S4MCE0</accession>
<dbReference type="EMBL" id="PQFZ01000005">
    <property type="protein sequence ID" value="POR52418.1"/>
    <property type="molecule type" value="Genomic_DNA"/>
</dbReference>
<evidence type="ECO:0000313" key="6">
    <source>
        <dbReference type="EMBL" id="POR52418.1"/>
    </source>
</evidence>
<feature type="transmembrane region" description="Helical" evidence="5">
    <location>
        <begin position="61"/>
        <end position="81"/>
    </location>
</feature>
<sequence>MSASPLPAVQPAVETLLGRSWLALLARIAVALPFLLSGLAKLADFGGATIEVRGLTGLEPAALFAVLVIATQLGGSALLIAGGRHAWIGAVALAGFTAIATLFAHAFWVKPAAERVLHQNIFFEHVSIIGGLALLAILAARSSGKARP</sequence>
<feature type="transmembrane region" description="Helical" evidence="5">
    <location>
        <begin position="20"/>
        <end position="40"/>
    </location>
</feature>
<protein>
    <submittedName>
        <fullName evidence="6">Putative membrane protein YphA (DoxX/SURF4 family)</fullName>
    </submittedName>
</protein>
<comment type="caution">
    <text evidence="6">The sequence shown here is derived from an EMBL/GenBank/DDBJ whole genome shotgun (WGS) entry which is preliminary data.</text>
</comment>
<keyword evidence="7" id="KW-1185">Reference proteome</keyword>
<dbReference type="RefSeq" id="WP_181011801.1">
    <property type="nucleotide sequence ID" value="NZ_PQFZ01000005.1"/>
</dbReference>
<reference evidence="6 7" key="1">
    <citation type="submission" date="2018-01" db="EMBL/GenBank/DDBJ databases">
        <title>Genomic Encyclopedia of Type Strains, Phase III (KMG-III): the genomes of soil and plant-associated and newly described type strains.</title>
        <authorList>
            <person name="Whitman W."/>
        </authorList>
    </citation>
    <scope>NUCLEOTIDE SEQUENCE [LARGE SCALE GENOMIC DNA]</scope>
    <source>
        <strain evidence="6 7">1131</strain>
    </source>
</reference>
<dbReference type="GO" id="GO:0016020">
    <property type="term" value="C:membrane"/>
    <property type="evidence" value="ECO:0007669"/>
    <property type="project" value="UniProtKB-SubCell"/>
</dbReference>
<keyword evidence="2 5" id="KW-0812">Transmembrane</keyword>
<evidence type="ECO:0000256" key="5">
    <source>
        <dbReference type="SAM" id="Phobius"/>
    </source>
</evidence>
<gene>
    <name evidence="6" type="ORF">CYD53_10583</name>
</gene>
<proteinExistence type="predicted"/>
<keyword evidence="4 5" id="KW-0472">Membrane</keyword>
<dbReference type="Pfam" id="PF07681">
    <property type="entry name" value="DoxX"/>
    <property type="match status" value="1"/>
</dbReference>
<organism evidence="6 7">
    <name type="scientific">Bosea psychrotolerans</name>
    <dbReference type="NCBI Taxonomy" id="1871628"/>
    <lineage>
        <taxon>Bacteria</taxon>
        <taxon>Pseudomonadati</taxon>
        <taxon>Pseudomonadota</taxon>
        <taxon>Alphaproteobacteria</taxon>
        <taxon>Hyphomicrobiales</taxon>
        <taxon>Boseaceae</taxon>
        <taxon>Bosea</taxon>
    </lineage>
</organism>
<comment type="subcellular location">
    <subcellularLocation>
        <location evidence="1">Membrane</location>
        <topology evidence="1">Multi-pass membrane protein</topology>
    </subcellularLocation>
</comment>
<name>A0A2S4MCE0_9HYPH</name>
<dbReference type="AlphaFoldDB" id="A0A2S4MCE0"/>
<evidence type="ECO:0000256" key="1">
    <source>
        <dbReference type="ARBA" id="ARBA00004141"/>
    </source>
</evidence>
<dbReference type="InterPro" id="IPR032808">
    <property type="entry name" value="DoxX"/>
</dbReference>
<feature type="transmembrane region" description="Helical" evidence="5">
    <location>
        <begin position="87"/>
        <end position="109"/>
    </location>
</feature>
<evidence type="ECO:0000256" key="2">
    <source>
        <dbReference type="ARBA" id="ARBA00022692"/>
    </source>
</evidence>
<feature type="transmembrane region" description="Helical" evidence="5">
    <location>
        <begin position="121"/>
        <end position="140"/>
    </location>
</feature>